<comment type="similarity">
    <text evidence="1">Belongs to the bacterial secretin family.</text>
</comment>
<keyword evidence="5" id="KW-1185">Reference proteome</keyword>
<dbReference type="InterPro" id="IPR050810">
    <property type="entry name" value="Bact_Secretion_Sys_Channel"/>
</dbReference>
<evidence type="ECO:0000313" key="5">
    <source>
        <dbReference type="Proteomes" id="UP000711178"/>
    </source>
</evidence>
<accession>A0ABS7FGM6</accession>
<gene>
    <name evidence="4" type="ORF">KIF53_16485</name>
</gene>
<feature type="domain" description="Type II/III secretion system secretin-like" evidence="3">
    <location>
        <begin position="277"/>
        <end position="402"/>
    </location>
</feature>
<dbReference type="Pfam" id="PF00263">
    <property type="entry name" value="Secretin"/>
    <property type="match status" value="1"/>
</dbReference>
<dbReference type="InterPro" id="IPR004846">
    <property type="entry name" value="T2SS/T3SS_dom"/>
</dbReference>
<dbReference type="RefSeq" id="WP_080770301.1">
    <property type="nucleotide sequence ID" value="NZ_CP142381.1"/>
</dbReference>
<organism evidence="4 5">
    <name type="scientific">Chromobacterium subtsugae</name>
    <dbReference type="NCBI Taxonomy" id="251747"/>
    <lineage>
        <taxon>Bacteria</taxon>
        <taxon>Pseudomonadati</taxon>
        <taxon>Pseudomonadota</taxon>
        <taxon>Betaproteobacteria</taxon>
        <taxon>Neisseriales</taxon>
        <taxon>Chromobacteriaceae</taxon>
        <taxon>Chromobacterium</taxon>
    </lineage>
</organism>
<evidence type="ECO:0000313" key="4">
    <source>
        <dbReference type="EMBL" id="MBW8289233.1"/>
    </source>
</evidence>
<name>A0ABS7FGM6_9NEIS</name>
<feature type="region of interest" description="Disordered" evidence="2">
    <location>
        <begin position="155"/>
        <end position="183"/>
    </location>
</feature>
<comment type="caution">
    <text evidence="4">The sequence shown here is derived from an EMBL/GenBank/DDBJ whole genome shotgun (WGS) entry which is preliminary data.</text>
</comment>
<dbReference type="Proteomes" id="UP000711178">
    <property type="component" value="Unassembled WGS sequence"/>
</dbReference>
<protein>
    <recommendedName>
        <fullName evidence="3">Type II/III secretion system secretin-like domain-containing protein</fullName>
    </recommendedName>
</protein>
<dbReference type="PANTHER" id="PTHR30332:SF17">
    <property type="entry name" value="TYPE IV PILIATION SYSTEM PROTEIN DR_0774-RELATED"/>
    <property type="match status" value="1"/>
</dbReference>
<evidence type="ECO:0000259" key="3">
    <source>
        <dbReference type="Pfam" id="PF00263"/>
    </source>
</evidence>
<dbReference type="PANTHER" id="PTHR30332">
    <property type="entry name" value="PROBABLE GENERAL SECRETION PATHWAY PROTEIN D"/>
    <property type="match status" value="1"/>
</dbReference>
<dbReference type="EMBL" id="JAHDTB010000015">
    <property type="protein sequence ID" value="MBW8289233.1"/>
    <property type="molecule type" value="Genomic_DNA"/>
</dbReference>
<sequence>MNVSRPLAALSLLGSIARGLCLATLLPPAVAFGKPIPVISMTFDRIPVSDLVMAYYTQIQKSPFVIDPKAAKSDAVFTMSLERIPPAQAKSMFLEAMRSAGFVVERRSGVDFIRLREDGEKPIADQVFIYHPRYRDANYLGDLIGGLFATGHFVQNRPAPRSDGTPKASNDKGDSPLSLQSRPTDTLVFNGTEEEVAKLKGYLASLDTPAKQVRVRAVVYEVSGGNNEGFNLGAVIRSASQKLLLHIGAADAAVAGSSVFRLQSTSLDVLAELFAMDSRFNVVTRPDVLAADGQQTRFQSGENVPVLGQVSYDSKGNPVQSVDYKPSGIVIEARPQIRGEVVSLQLNQEVSNFVPTKTGVNSSPTLMTRNLTTTFDAKPGDVYVIGGLKTQKETQDRSFFPFTSWAVSNAKQLSNSEIVVLVQVEDATPI</sequence>
<proteinExistence type="inferred from homology"/>
<reference evidence="4 5" key="1">
    <citation type="submission" date="2021-05" db="EMBL/GenBank/DDBJ databases">
        <title>Draft Whole Genome Sequencing Of Biosensor Chromobacterium violaceum Strain CV026 Reveals A Regulatory RNA In Chromobacterium violaceum Phenotype Regulatory Network.</title>
        <authorList>
            <person name="Hong K.W."/>
            <person name="Chan K.G."/>
            <person name="Chang C.-Y."/>
        </authorList>
    </citation>
    <scope>NUCLEOTIDE SEQUENCE [LARGE SCALE GENOMIC DNA]</scope>
    <source>
        <strain evidence="4 5">ATCC 31532</strain>
    </source>
</reference>
<dbReference type="GeneID" id="89684573"/>
<evidence type="ECO:0000256" key="2">
    <source>
        <dbReference type="SAM" id="MobiDB-lite"/>
    </source>
</evidence>
<evidence type="ECO:0000256" key="1">
    <source>
        <dbReference type="RuleBase" id="RU004003"/>
    </source>
</evidence>